<dbReference type="InterPro" id="IPR036291">
    <property type="entry name" value="NAD(P)-bd_dom_sf"/>
</dbReference>
<dbReference type="InterPro" id="IPR052718">
    <property type="entry name" value="NmrA-type_oxidoreductase"/>
</dbReference>
<dbReference type="SUPFAM" id="SSF51735">
    <property type="entry name" value="NAD(P)-binding Rossmann-fold domains"/>
    <property type="match status" value="1"/>
</dbReference>
<name>A0A4R2D4R4_SHIGR</name>
<keyword evidence="3" id="KW-1185">Reference proteome</keyword>
<proteinExistence type="predicted"/>
<feature type="domain" description="NmrA-like" evidence="1">
    <location>
        <begin position="1"/>
        <end position="247"/>
    </location>
</feature>
<dbReference type="PANTHER" id="PTHR47129:SF1">
    <property type="entry name" value="NMRA-LIKE DOMAIN-CONTAINING PROTEIN"/>
    <property type="match status" value="1"/>
</dbReference>
<protein>
    <submittedName>
        <fullName evidence="2">NAD(P)H dehydrogenase (Quinone)</fullName>
    </submittedName>
</protein>
<dbReference type="RefSeq" id="WP_133032933.1">
    <property type="nucleotide sequence ID" value="NZ_BAABEI010000012.1"/>
</dbReference>
<gene>
    <name evidence="2" type="ORF">EV665_101463</name>
</gene>
<dbReference type="AlphaFoldDB" id="A0A4R2D4R4"/>
<accession>A0A4R2D4R4</accession>
<organism evidence="2 3">
    <name type="scientific">Shinella granuli</name>
    <dbReference type="NCBI Taxonomy" id="323621"/>
    <lineage>
        <taxon>Bacteria</taxon>
        <taxon>Pseudomonadati</taxon>
        <taxon>Pseudomonadota</taxon>
        <taxon>Alphaproteobacteria</taxon>
        <taxon>Hyphomicrobiales</taxon>
        <taxon>Rhizobiaceae</taxon>
        <taxon>Shinella</taxon>
    </lineage>
</organism>
<dbReference type="EMBL" id="SLVX01000001">
    <property type="protein sequence ID" value="TCN48725.1"/>
    <property type="molecule type" value="Genomic_DNA"/>
</dbReference>
<evidence type="ECO:0000313" key="2">
    <source>
        <dbReference type="EMBL" id="TCN48725.1"/>
    </source>
</evidence>
<dbReference type="Proteomes" id="UP000295351">
    <property type="component" value="Unassembled WGS sequence"/>
</dbReference>
<evidence type="ECO:0000259" key="1">
    <source>
        <dbReference type="Pfam" id="PF05368"/>
    </source>
</evidence>
<dbReference type="Gene3D" id="3.90.25.10">
    <property type="entry name" value="UDP-galactose 4-epimerase, domain 1"/>
    <property type="match status" value="1"/>
</dbReference>
<sequence length="295" mass="30237">MTDTVLVTGASGQLGRLVIDALLASGKLAPADIIATTRDVSKLAAYADKGVTVRAADFDDPASLDAAFAGAGKVLIISTDALDTPGKRLAQHKAAIAAAAKAGAKHILYTSMPQPDDSLVTFAPDHLGSEEAIKATGIPYTILRDGWYAENLFMSLPHALQTGSWYTSTGAGRIAHITRADTAAALVGAVLKAGNESRTYTLTGTKTHTAEEIAAIVSAATGKPLAVVHVTDAQLAEGLKAAGLPEGFVPTIVSFDANTREGKIAMVTEDAEALSGRAPTSLVDFVAANKAAFLG</sequence>
<dbReference type="Pfam" id="PF05368">
    <property type="entry name" value="NmrA"/>
    <property type="match status" value="1"/>
</dbReference>
<dbReference type="InterPro" id="IPR008030">
    <property type="entry name" value="NmrA-like"/>
</dbReference>
<comment type="caution">
    <text evidence="2">The sequence shown here is derived from an EMBL/GenBank/DDBJ whole genome shotgun (WGS) entry which is preliminary data.</text>
</comment>
<dbReference type="PANTHER" id="PTHR47129">
    <property type="entry name" value="QUINONE OXIDOREDUCTASE 2"/>
    <property type="match status" value="1"/>
</dbReference>
<reference evidence="2 3" key="1">
    <citation type="submission" date="2019-03" db="EMBL/GenBank/DDBJ databases">
        <title>Genomic Encyclopedia of Type Strains, Phase IV (KMG-IV): sequencing the most valuable type-strain genomes for metagenomic binning, comparative biology and taxonomic classification.</title>
        <authorList>
            <person name="Goeker M."/>
        </authorList>
    </citation>
    <scope>NUCLEOTIDE SEQUENCE [LARGE SCALE GENOMIC DNA]</scope>
    <source>
        <strain evidence="2 3">DSM 18401</strain>
    </source>
</reference>
<dbReference type="Gene3D" id="3.40.50.720">
    <property type="entry name" value="NAD(P)-binding Rossmann-like Domain"/>
    <property type="match status" value="1"/>
</dbReference>
<dbReference type="CDD" id="cd05269">
    <property type="entry name" value="TMR_SDR_a"/>
    <property type="match status" value="1"/>
</dbReference>
<evidence type="ECO:0000313" key="3">
    <source>
        <dbReference type="Proteomes" id="UP000295351"/>
    </source>
</evidence>